<reference evidence="3 5" key="2">
    <citation type="journal article" date="2018" name="Elife">
        <title>Functional genomics of lipid metabolism in the oleaginous yeast Rhodosporidium toruloides.</title>
        <authorList>
            <person name="Coradetti S.T."/>
            <person name="Pinel D."/>
            <person name="Geiselman G."/>
            <person name="Ito M."/>
            <person name="Mondo S."/>
            <person name="Reilly M.C."/>
            <person name="Cheng Y.F."/>
            <person name="Bauer S."/>
            <person name="Grigoriev I."/>
            <person name="Gladden J.M."/>
            <person name="Simmons B.A."/>
            <person name="Brem R."/>
            <person name="Arkin A.P."/>
            <person name="Skerker J.M."/>
        </authorList>
    </citation>
    <scope>NUCLEOTIDE SEQUENCE [LARGE SCALE GENOMIC DNA]</scope>
    <source>
        <strain evidence="3 5">NBRC 0880</strain>
    </source>
</reference>
<dbReference type="OrthoDB" id="10279637at2759"/>
<evidence type="ECO:0000313" key="4">
    <source>
        <dbReference type="Proteomes" id="UP000199069"/>
    </source>
</evidence>
<reference evidence="2 4" key="1">
    <citation type="submission" date="2015-07" db="EMBL/GenBank/DDBJ databases">
        <authorList>
            <person name="Cajimat M.N.B."/>
            <person name="Milazzo M.L."/>
            <person name="Fulhorst C.F."/>
        </authorList>
    </citation>
    <scope>NUCLEOTIDE SEQUENCE [LARGE SCALE GENOMIC DNA]</scope>
    <source>
        <strain evidence="2">Single colony</strain>
    </source>
</reference>
<dbReference type="Proteomes" id="UP000239560">
    <property type="component" value="Unassembled WGS sequence"/>
</dbReference>
<accession>A0A0K3C8B0</accession>
<feature type="region of interest" description="Disordered" evidence="1">
    <location>
        <begin position="488"/>
        <end position="541"/>
    </location>
</feature>
<organism evidence="2 4">
    <name type="scientific">Rhodotorula toruloides</name>
    <name type="common">Yeast</name>
    <name type="synonym">Rhodosporidium toruloides</name>
    <dbReference type="NCBI Taxonomy" id="5286"/>
    <lineage>
        <taxon>Eukaryota</taxon>
        <taxon>Fungi</taxon>
        <taxon>Dikarya</taxon>
        <taxon>Basidiomycota</taxon>
        <taxon>Pucciniomycotina</taxon>
        <taxon>Microbotryomycetes</taxon>
        <taxon>Sporidiobolales</taxon>
        <taxon>Sporidiobolaceae</taxon>
        <taxon>Rhodotorula</taxon>
    </lineage>
</organism>
<protein>
    <submittedName>
        <fullName evidence="2 3">Proteophosphoglycan ppg4</fullName>
    </submittedName>
</protein>
<evidence type="ECO:0000313" key="2">
    <source>
        <dbReference type="EMBL" id="CTR05098.1"/>
    </source>
</evidence>
<proteinExistence type="predicted"/>
<feature type="compositionally biased region" description="Acidic residues" evidence="1">
    <location>
        <begin position="516"/>
        <end position="529"/>
    </location>
</feature>
<dbReference type="EMBL" id="LCTV02000002">
    <property type="protein sequence ID" value="PRQ76630.1"/>
    <property type="molecule type" value="Genomic_DNA"/>
</dbReference>
<dbReference type="EMBL" id="CWKI01000002">
    <property type="protein sequence ID" value="CTR05098.1"/>
    <property type="molecule type" value="Genomic_DNA"/>
</dbReference>
<dbReference type="AlphaFoldDB" id="A0A0K3C8B0"/>
<dbReference type="Proteomes" id="UP000199069">
    <property type="component" value="Unassembled WGS sequence"/>
</dbReference>
<evidence type="ECO:0000256" key="1">
    <source>
        <dbReference type="SAM" id="MobiDB-lite"/>
    </source>
</evidence>
<feature type="compositionally biased region" description="Acidic residues" evidence="1">
    <location>
        <begin position="488"/>
        <end position="500"/>
    </location>
</feature>
<evidence type="ECO:0000313" key="5">
    <source>
        <dbReference type="Proteomes" id="UP000239560"/>
    </source>
</evidence>
<gene>
    <name evidence="2" type="primary">FGENESH: predicted gene_2.128</name>
    <name evidence="3" type="ORF">AAT19DRAFT_12048</name>
    <name evidence="2" type="ORF">BN2166_0009590</name>
</gene>
<name>A0A0K3C8B0_RHOTO</name>
<evidence type="ECO:0000313" key="3">
    <source>
        <dbReference type="EMBL" id="PRQ76630.1"/>
    </source>
</evidence>
<keyword evidence="4" id="KW-1185">Reference proteome</keyword>
<sequence length="541" mass="61116">MSNALLSTFSSRTTLYHHTKTILTPEAEVSLALFKKQYPGTRITATYGKCTGVPYNKPCTAACSATHQPSGVCPHDNYRDSLIYSTLANKTKGGKWRPRCLPCERAYKKHMIATDRMKKSTEAVKKCTGGVFSRPDNVQHDLERINSAVHFRFMTAAKVRGKKNYINDPAPDPSKLISLLIVAAHDGQVSGAEYNHPRPPEELAKMLVSMNGIAQDWYSGLPIRLSGGPVHERVAWDRTRPDLAYDDPEQLIVPTQQATNLNASSTSTRSSGTSSRPRIYEKFAPDAPPIDESNLRHFDWRLLQIHRSQRSATDTRNAKPVGAGLPPLDQPWSLEELKDSFMKEEGQCAITGGSVLDSRIYWSLSCDRNTDDLPYNEKNIQWMPWPLNRAKSAFSFFKDRKSLEAEEEKRGIDDPKQLVKEIMLEWLVPLLENFKPRLDLLLSRLAANERPPDMWDGDEPVKEFFKDGGGRILIHDEDIYDWLEGWEAQEQEKEEEDDEDYVNKDEGGVHGGSGGEQEEDDELSDEEMLAGDAIHRVSRNI</sequence>